<gene>
    <name evidence="3" type="ORF">BITS_1148</name>
</gene>
<keyword evidence="1" id="KW-0472">Membrane</keyword>
<dbReference type="EMBL" id="JGZU01000011">
    <property type="protein sequence ID" value="KFJ06002.1"/>
    <property type="molecule type" value="Genomic_DNA"/>
</dbReference>
<evidence type="ECO:0000256" key="1">
    <source>
        <dbReference type="SAM" id="Phobius"/>
    </source>
</evidence>
<dbReference type="RefSeq" id="WP_051264335.1">
    <property type="nucleotide sequence ID" value="NZ_JGZU01000011.1"/>
</dbReference>
<keyword evidence="4" id="KW-1185">Reference proteome</keyword>
<organism evidence="3 4">
    <name type="scientific">Bifidobacterium tsurumiense</name>
    <dbReference type="NCBI Taxonomy" id="356829"/>
    <lineage>
        <taxon>Bacteria</taxon>
        <taxon>Bacillati</taxon>
        <taxon>Actinomycetota</taxon>
        <taxon>Actinomycetes</taxon>
        <taxon>Bifidobacteriales</taxon>
        <taxon>Bifidobacteriaceae</taxon>
        <taxon>Bifidobacterium</taxon>
    </lineage>
</organism>
<dbReference type="AlphaFoldDB" id="A0A087EE01"/>
<accession>A0A087EE01</accession>
<evidence type="ECO:0000313" key="3">
    <source>
        <dbReference type="EMBL" id="KFJ06002.1"/>
    </source>
</evidence>
<name>A0A087EE01_9BIFI</name>
<dbReference type="Proteomes" id="UP000029080">
    <property type="component" value="Unassembled WGS sequence"/>
</dbReference>
<keyword evidence="1" id="KW-1133">Transmembrane helix</keyword>
<feature type="domain" description="Zinc-ribbon" evidence="2">
    <location>
        <begin position="4"/>
        <end position="25"/>
    </location>
</feature>
<dbReference type="OrthoDB" id="3240505at2"/>
<protein>
    <recommendedName>
        <fullName evidence="2">Zinc-ribbon domain-containing protein</fullName>
    </recommendedName>
</protein>
<dbReference type="Pfam" id="PF13240">
    <property type="entry name" value="Zn_Ribbon_1"/>
    <property type="match status" value="1"/>
</dbReference>
<comment type="caution">
    <text evidence="3">The sequence shown here is derived from an EMBL/GenBank/DDBJ whole genome shotgun (WGS) entry which is preliminary data.</text>
</comment>
<evidence type="ECO:0000313" key="4">
    <source>
        <dbReference type="Proteomes" id="UP000029080"/>
    </source>
</evidence>
<reference evidence="3 4" key="1">
    <citation type="submission" date="2014-03" db="EMBL/GenBank/DDBJ databases">
        <title>Genomics of Bifidobacteria.</title>
        <authorList>
            <person name="Ventura M."/>
            <person name="Milani C."/>
            <person name="Lugli G.A."/>
        </authorList>
    </citation>
    <scope>NUCLEOTIDE SEQUENCE [LARGE SCALE GENOMIC DNA]</scope>
    <source>
        <strain evidence="3 4">JCM 13495</strain>
    </source>
</reference>
<dbReference type="STRING" id="356829.BITS_1148"/>
<dbReference type="eggNOG" id="COG2815">
    <property type="taxonomic scope" value="Bacteria"/>
</dbReference>
<feature type="transmembrane region" description="Helical" evidence="1">
    <location>
        <begin position="83"/>
        <end position="102"/>
    </location>
</feature>
<keyword evidence="1" id="KW-0812">Transmembrane</keyword>
<evidence type="ECO:0000259" key="2">
    <source>
        <dbReference type="Pfam" id="PF13240"/>
    </source>
</evidence>
<proteinExistence type="predicted"/>
<dbReference type="InterPro" id="IPR026870">
    <property type="entry name" value="Zinc_ribbon_dom"/>
</dbReference>
<sequence length="719" mass="76248">MVICNQCGHGNEDGNQFCIQCGSSLGKPKTEEHIQHSYGDVAENQTADSNETATAGISASNDALAANAVSSDNSAKAHHRKPLILIIAALVTVSVVVSALLITRTMELWGPRTIPVIQVSTAQDAVAKLKEQGFSVTTKKMFSSMKKGAFIGLDGVKQGDKISRSTPITVMQSLGPGVPEGTVGKSSDDAISDVKDMGVPVTVNKVISNTADKVVATNPSQGNPVLDISDGIHIGVGVKGEGIPIEIAGMDKDSAKSDLESQGFTVDLQPRFSGKDNMGKIVSAQPSIGAPSSSKNVVLYYGADASQSKDVVAPATNIDGTDIHIATGASALAGQWCTDDGDCIALDDSKDKHGNDALALNDKDHDNELLSMCNYSQNPSAACAAEQIPGTQAFAMTNHLLAGDSGAFEIYANQGLPYCGDSVFIGGIAQFCIDGKIQTVSVNDPLYSQIASLPRSGLEYKMDDFMLVVPVGAHIDTLEQNGYFKDSKQGDDADKPDATRPYILRRDPMAYDQTTAKYDSATNYTNPFVPSEKGKPVKFAPYPSAQKAYYLVENPIQWDALDVDAHIGSQGTDASSSSKDDEAKTALSKLAGDWTCYTSDRGDVINNITITEDGSFSGTIRVDDQPALIGVDHDVQHIDLSGRFTWENGAYSIHDVSYPDGNYTHMSAASWKLIAAGQSVAQWDPDSEAGRDLSHAGMSLNDPLSKDVLYSDSGAYVRN</sequence>